<dbReference type="Gene3D" id="1.10.443.10">
    <property type="entry name" value="Intergrase catalytic core"/>
    <property type="match status" value="1"/>
</dbReference>
<evidence type="ECO:0000259" key="5">
    <source>
        <dbReference type="PROSITE" id="PS51898"/>
    </source>
</evidence>
<dbReference type="InterPro" id="IPR011010">
    <property type="entry name" value="DNA_brk_join_enz"/>
</dbReference>
<comment type="caution">
    <text evidence="7">The sequence shown here is derived from an EMBL/GenBank/DDBJ whole genome shotgun (WGS) entry which is preliminary data.</text>
</comment>
<evidence type="ECO:0000256" key="4">
    <source>
        <dbReference type="PROSITE-ProRule" id="PRU01248"/>
    </source>
</evidence>
<dbReference type="InterPro" id="IPR002104">
    <property type="entry name" value="Integrase_catalytic"/>
</dbReference>
<keyword evidence="2 4" id="KW-0238">DNA-binding</keyword>
<dbReference type="InterPro" id="IPR013762">
    <property type="entry name" value="Integrase-like_cat_sf"/>
</dbReference>
<evidence type="ECO:0000313" key="8">
    <source>
        <dbReference type="Proteomes" id="UP000605201"/>
    </source>
</evidence>
<dbReference type="EMBL" id="JACNIG010000373">
    <property type="protein sequence ID" value="MBC8434042.1"/>
    <property type="molecule type" value="Genomic_DNA"/>
</dbReference>
<dbReference type="PROSITE" id="PS51898">
    <property type="entry name" value="TYR_RECOMBINASE"/>
    <property type="match status" value="1"/>
</dbReference>
<dbReference type="Gene3D" id="1.10.150.130">
    <property type="match status" value="2"/>
</dbReference>
<dbReference type="PANTHER" id="PTHR30349:SF90">
    <property type="entry name" value="TYROSINE RECOMBINASE XERD"/>
    <property type="match status" value="1"/>
</dbReference>
<dbReference type="GO" id="GO:0003677">
    <property type="term" value="F:DNA binding"/>
    <property type="evidence" value="ECO:0007669"/>
    <property type="project" value="UniProtKB-UniRule"/>
</dbReference>
<protein>
    <submittedName>
        <fullName evidence="7">Tyrosine-type recombinase/integrase</fullName>
    </submittedName>
</protein>
<dbReference type="InterPro" id="IPR050090">
    <property type="entry name" value="Tyrosine_recombinase_XerCD"/>
</dbReference>
<proteinExistence type="predicted"/>
<gene>
    <name evidence="7" type="ORF">H8D96_19200</name>
</gene>
<feature type="domain" description="Core-binding (CB)" evidence="6">
    <location>
        <begin position="6"/>
        <end position="92"/>
    </location>
</feature>
<reference evidence="7 8" key="1">
    <citation type="submission" date="2020-08" db="EMBL/GenBank/DDBJ databases">
        <title>Bridging the membrane lipid divide: bacteria of the FCB group superphylum have the potential to synthesize archaeal ether lipids.</title>
        <authorList>
            <person name="Villanueva L."/>
            <person name="Von Meijenfeldt F.A.B."/>
            <person name="Westbye A.B."/>
            <person name="Yadav S."/>
            <person name="Hopmans E.C."/>
            <person name="Dutilh B.E."/>
            <person name="Sinninghe Damste J.S."/>
        </authorList>
    </citation>
    <scope>NUCLEOTIDE SEQUENCE [LARGE SCALE GENOMIC DNA]</scope>
    <source>
        <strain evidence="7">NIOZ-UU17</strain>
    </source>
</reference>
<dbReference type="InterPro" id="IPR044068">
    <property type="entry name" value="CB"/>
</dbReference>
<evidence type="ECO:0000313" key="7">
    <source>
        <dbReference type="EMBL" id="MBC8434042.1"/>
    </source>
</evidence>
<keyword evidence="1" id="KW-0229">DNA integration</keyword>
<name>A0A8J6P5M5_9BACT</name>
<dbReference type="InterPro" id="IPR010998">
    <property type="entry name" value="Integrase_recombinase_N"/>
</dbReference>
<feature type="domain" description="Tyr recombinase" evidence="5">
    <location>
        <begin position="204"/>
        <end position="384"/>
    </location>
</feature>
<dbReference type="PROSITE" id="PS51900">
    <property type="entry name" value="CB"/>
    <property type="match status" value="2"/>
</dbReference>
<dbReference type="Pfam" id="PF00589">
    <property type="entry name" value="Phage_integrase"/>
    <property type="match status" value="1"/>
</dbReference>
<accession>A0A8J6P5M5</accession>
<evidence type="ECO:0000259" key="6">
    <source>
        <dbReference type="PROSITE" id="PS51900"/>
    </source>
</evidence>
<dbReference type="PANTHER" id="PTHR30349">
    <property type="entry name" value="PHAGE INTEGRASE-RELATED"/>
    <property type="match status" value="1"/>
</dbReference>
<sequence>MPVNNTMLEQATSDYLLWMVSNGYSPKTMESYERVLKHFLVFISRREIAWSDIFTLDTMQNFQKGRSKATAHAVRGISRYLFQQNRIFRPIEKKECRLPEIYEQYLIYHSKIRQADDRRIKHIRRVLGPFHAHLKRANINLSTLTIEQIDAFSSEFNSRFAPQTRKLYRSYLRGFLSYLYHERKMLKKDLAPLVVGAPMFAQAKPPMFLRPYEVKRLYDRMDISSPTGLRTYAMLELGYKLGLRPKEICLITLDDISFREGELTLNDRKNTNPIKLPLPESTLKAIAAYVIGARPKSDHRVLFLGLKAPYGPITAAMVNHHLKIVMRKANLPSTAYWLRHTYAQNLLEAGASIYEIKEMLGHDSIESSRKYLHIHIKLMRKVLFDEEL</sequence>
<dbReference type="AlphaFoldDB" id="A0A8J6P5M5"/>
<dbReference type="SUPFAM" id="SSF56349">
    <property type="entry name" value="DNA breaking-rejoining enzymes"/>
    <property type="match status" value="1"/>
</dbReference>
<dbReference type="GO" id="GO:0015074">
    <property type="term" value="P:DNA integration"/>
    <property type="evidence" value="ECO:0007669"/>
    <property type="project" value="UniProtKB-KW"/>
</dbReference>
<organism evidence="7 8">
    <name type="scientific">Candidatus Desulfatibia vada</name>
    <dbReference type="NCBI Taxonomy" id="2841696"/>
    <lineage>
        <taxon>Bacteria</taxon>
        <taxon>Pseudomonadati</taxon>
        <taxon>Thermodesulfobacteriota</taxon>
        <taxon>Desulfobacteria</taxon>
        <taxon>Desulfobacterales</taxon>
        <taxon>Desulfobacterales incertae sedis</taxon>
        <taxon>Candidatus Desulfatibia</taxon>
    </lineage>
</organism>
<evidence type="ECO:0000256" key="3">
    <source>
        <dbReference type="ARBA" id="ARBA00023172"/>
    </source>
</evidence>
<evidence type="ECO:0000256" key="2">
    <source>
        <dbReference type="ARBA" id="ARBA00023125"/>
    </source>
</evidence>
<keyword evidence="3" id="KW-0233">DNA recombination</keyword>
<evidence type="ECO:0000256" key="1">
    <source>
        <dbReference type="ARBA" id="ARBA00022908"/>
    </source>
</evidence>
<dbReference type="Proteomes" id="UP000605201">
    <property type="component" value="Unassembled WGS sequence"/>
</dbReference>
<dbReference type="GO" id="GO:0006310">
    <property type="term" value="P:DNA recombination"/>
    <property type="evidence" value="ECO:0007669"/>
    <property type="project" value="UniProtKB-KW"/>
</dbReference>
<feature type="domain" description="Core-binding (CB)" evidence="6">
    <location>
        <begin position="96"/>
        <end position="180"/>
    </location>
</feature>